<feature type="transmembrane region" description="Helical" evidence="1">
    <location>
        <begin position="52"/>
        <end position="72"/>
    </location>
</feature>
<name>A0A0M3QU75_DROBS</name>
<dbReference type="Proteomes" id="UP000494163">
    <property type="component" value="Chromosome 2L"/>
</dbReference>
<organism evidence="2 3">
    <name type="scientific">Drosophila busckii</name>
    <name type="common">Fruit fly</name>
    <dbReference type="NCBI Taxonomy" id="30019"/>
    <lineage>
        <taxon>Eukaryota</taxon>
        <taxon>Metazoa</taxon>
        <taxon>Ecdysozoa</taxon>
        <taxon>Arthropoda</taxon>
        <taxon>Hexapoda</taxon>
        <taxon>Insecta</taxon>
        <taxon>Pterygota</taxon>
        <taxon>Neoptera</taxon>
        <taxon>Endopterygota</taxon>
        <taxon>Diptera</taxon>
        <taxon>Brachycera</taxon>
        <taxon>Muscomorpha</taxon>
        <taxon>Ephydroidea</taxon>
        <taxon>Drosophilidae</taxon>
        <taxon>Drosophila</taxon>
    </lineage>
</organism>
<keyword evidence="3" id="KW-1185">Reference proteome</keyword>
<dbReference type="OMA" id="GYETQYR"/>
<feature type="transmembrane region" description="Helical" evidence="1">
    <location>
        <begin position="78"/>
        <end position="99"/>
    </location>
</feature>
<proteinExistence type="predicted"/>
<dbReference type="EMBL" id="CP012523">
    <property type="protein sequence ID" value="ALC40173.1"/>
    <property type="molecule type" value="Genomic_DNA"/>
</dbReference>
<keyword evidence="1" id="KW-0812">Transmembrane</keyword>
<evidence type="ECO:0000256" key="1">
    <source>
        <dbReference type="SAM" id="Phobius"/>
    </source>
</evidence>
<keyword evidence="1" id="KW-0472">Membrane</keyword>
<gene>
    <name evidence="2" type="ORF">Dbus_chr2Lg2258</name>
</gene>
<evidence type="ECO:0000313" key="2">
    <source>
        <dbReference type="EMBL" id="ALC40173.1"/>
    </source>
</evidence>
<dbReference type="AlphaFoldDB" id="A0A0M3QU75"/>
<reference evidence="2 3" key="1">
    <citation type="submission" date="2015-08" db="EMBL/GenBank/DDBJ databases">
        <title>Ancestral chromatin configuration constrains chromatin evolution on differentiating sex chromosomes in Drosophila.</title>
        <authorList>
            <person name="Zhou Q."/>
            <person name="Bachtrog D."/>
        </authorList>
    </citation>
    <scope>NUCLEOTIDE SEQUENCE [LARGE SCALE GENOMIC DNA]</scope>
    <source>
        <tissue evidence="2">Whole larvae</tissue>
    </source>
</reference>
<keyword evidence="1" id="KW-1133">Transmembrane helix</keyword>
<dbReference type="OrthoDB" id="7981175at2759"/>
<accession>A0A0M3QU75</accession>
<evidence type="ECO:0000313" key="3">
    <source>
        <dbReference type="Proteomes" id="UP000494163"/>
    </source>
</evidence>
<protein>
    <submittedName>
        <fullName evidence="2">CG15152</fullName>
    </submittedName>
</protein>
<dbReference type="STRING" id="30019.A0A0M3QU75"/>
<sequence>MDTDEEKKAMAHDEVDFTSGFETQYQKEYSKLKPIFVPPPDKRNAWYRSWSTIMMIVFLAAVFLLGTIMLVVQVFTASALQVLIIVAAYIGVAAIMIWLEVQSIKVR</sequence>